<evidence type="ECO:0000313" key="2">
    <source>
        <dbReference type="Proteomes" id="UP000238982"/>
    </source>
</evidence>
<accession>A0A2S9M8E4</accession>
<name>A0A2S9M8E4_9BURK</name>
<evidence type="ECO:0000313" key="1">
    <source>
        <dbReference type="EMBL" id="PRF64353.1"/>
    </source>
</evidence>
<dbReference type="AlphaFoldDB" id="A0A2S9M8E4"/>
<sequence>MVGAARRRFQRRNHCCISLRVAVKRCARWSPRYRARCRMAVLVLPVVACAAGRRCAHDTGRVVSCRCPKPRQCDDAAMR</sequence>
<reference evidence="1 2" key="1">
    <citation type="submission" date="2018-03" db="EMBL/GenBank/DDBJ databases">
        <authorList>
            <person name="Keele B.F."/>
        </authorList>
    </citation>
    <scope>NUCLEOTIDE SEQUENCE [LARGE SCALE GENOMIC DNA]</scope>
    <source>
        <strain evidence="1 2">AU19729</strain>
    </source>
</reference>
<dbReference type="EMBL" id="PVGH01000029">
    <property type="protein sequence ID" value="PRF64353.1"/>
    <property type="molecule type" value="Genomic_DNA"/>
</dbReference>
<organism evidence="1 2">
    <name type="scientific">Burkholderia multivorans</name>
    <dbReference type="NCBI Taxonomy" id="87883"/>
    <lineage>
        <taxon>Bacteria</taxon>
        <taxon>Pseudomonadati</taxon>
        <taxon>Pseudomonadota</taxon>
        <taxon>Betaproteobacteria</taxon>
        <taxon>Burkholderiales</taxon>
        <taxon>Burkholderiaceae</taxon>
        <taxon>Burkholderia</taxon>
        <taxon>Burkholderia cepacia complex</taxon>
    </lineage>
</organism>
<gene>
    <name evidence="1" type="ORF">C6Q15_05710</name>
</gene>
<comment type="caution">
    <text evidence="1">The sequence shown here is derived from an EMBL/GenBank/DDBJ whole genome shotgun (WGS) entry which is preliminary data.</text>
</comment>
<proteinExistence type="predicted"/>
<dbReference type="Proteomes" id="UP000238982">
    <property type="component" value="Unassembled WGS sequence"/>
</dbReference>
<protein>
    <submittedName>
        <fullName evidence="1">Uncharacterized protein</fullName>
    </submittedName>
</protein>